<dbReference type="Pfam" id="PF01613">
    <property type="entry name" value="Flavin_Reduct"/>
    <property type="match status" value="1"/>
</dbReference>
<dbReference type="SUPFAM" id="SSF50475">
    <property type="entry name" value="FMN-binding split barrel"/>
    <property type="match status" value="1"/>
</dbReference>
<dbReference type="KEGG" id="pars:DRW48_11190"/>
<comment type="cofactor">
    <cofactor evidence="1">
        <name>FMN</name>
        <dbReference type="ChEBI" id="CHEBI:58210"/>
    </cofactor>
</comment>
<evidence type="ECO:0000256" key="3">
    <source>
        <dbReference type="ARBA" id="ARBA00022643"/>
    </source>
</evidence>
<evidence type="ECO:0000313" key="6">
    <source>
        <dbReference type="EMBL" id="AXC50182.1"/>
    </source>
</evidence>
<dbReference type="Proteomes" id="UP000252023">
    <property type="component" value="Chromosome"/>
</dbReference>
<evidence type="ECO:0000256" key="4">
    <source>
        <dbReference type="ARBA" id="ARBA00038054"/>
    </source>
</evidence>
<dbReference type="AlphaFoldDB" id="A0A344PLC7"/>
<dbReference type="GO" id="GO:0010181">
    <property type="term" value="F:FMN binding"/>
    <property type="evidence" value="ECO:0007669"/>
    <property type="project" value="InterPro"/>
</dbReference>
<keyword evidence="7" id="KW-1185">Reference proteome</keyword>
<evidence type="ECO:0000256" key="1">
    <source>
        <dbReference type="ARBA" id="ARBA00001917"/>
    </source>
</evidence>
<reference evidence="7" key="1">
    <citation type="submission" date="2018-07" db="EMBL/GenBank/DDBJ databases">
        <title>Genome sequencing of Paracoccus sp. SC2-6.</title>
        <authorList>
            <person name="Heo J."/>
            <person name="Kim S.-J."/>
            <person name="Kwon S.-W."/>
        </authorList>
    </citation>
    <scope>NUCLEOTIDE SEQUENCE [LARGE SCALE GENOMIC DNA]</scope>
    <source>
        <strain evidence="7">SC2-6</strain>
    </source>
</reference>
<organism evidence="6 7">
    <name type="scientific">Paracoccus suum</name>
    <dbReference type="NCBI Taxonomy" id="2259340"/>
    <lineage>
        <taxon>Bacteria</taxon>
        <taxon>Pseudomonadati</taxon>
        <taxon>Pseudomonadota</taxon>
        <taxon>Alphaproteobacteria</taxon>
        <taxon>Rhodobacterales</taxon>
        <taxon>Paracoccaceae</taxon>
        <taxon>Paracoccus</taxon>
    </lineage>
</organism>
<evidence type="ECO:0000256" key="2">
    <source>
        <dbReference type="ARBA" id="ARBA00022630"/>
    </source>
</evidence>
<keyword evidence="3" id="KW-0288">FMN</keyword>
<name>A0A344PLC7_9RHOB</name>
<dbReference type="InterPro" id="IPR012349">
    <property type="entry name" value="Split_barrel_FMN-bd"/>
</dbReference>
<dbReference type="InterPro" id="IPR002563">
    <property type="entry name" value="Flavin_Rdtase-like_dom"/>
</dbReference>
<gene>
    <name evidence="6" type="ORF">DRW48_11190</name>
</gene>
<dbReference type="EMBL" id="CP030918">
    <property type="protein sequence ID" value="AXC50182.1"/>
    <property type="molecule type" value="Genomic_DNA"/>
</dbReference>
<dbReference type="PANTHER" id="PTHR33798">
    <property type="entry name" value="FLAVOPROTEIN OXYGENASE"/>
    <property type="match status" value="1"/>
</dbReference>
<dbReference type="OrthoDB" id="9783347at2"/>
<protein>
    <submittedName>
        <fullName evidence="6">Flavin reductase family protein</fullName>
    </submittedName>
</protein>
<accession>A0A344PLC7</accession>
<evidence type="ECO:0000259" key="5">
    <source>
        <dbReference type="SMART" id="SM00903"/>
    </source>
</evidence>
<evidence type="ECO:0000313" key="7">
    <source>
        <dbReference type="Proteomes" id="UP000252023"/>
    </source>
</evidence>
<dbReference type="RefSeq" id="WP_114076501.1">
    <property type="nucleotide sequence ID" value="NZ_CP030918.1"/>
</dbReference>
<feature type="domain" description="Flavin reductase like" evidence="5">
    <location>
        <begin position="22"/>
        <end position="176"/>
    </location>
</feature>
<dbReference type="Gene3D" id="2.30.110.10">
    <property type="entry name" value="Electron Transport, Fmn-binding Protein, Chain A"/>
    <property type="match status" value="1"/>
</dbReference>
<proteinExistence type="inferred from homology"/>
<dbReference type="SMART" id="SM00903">
    <property type="entry name" value="Flavin_Reduct"/>
    <property type="match status" value="1"/>
</dbReference>
<keyword evidence="2" id="KW-0285">Flavoprotein</keyword>
<comment type="similarity">
    <text evidence="4">Belongs to the flavoredoxin family.</text>
</comment>
<dbReference type="GO" id="GO:0016646">
    <property type="term" value="F:oxidoreductase activity, acting on the CH-NH group of donors, NAD or NADP as acceptor"/>
    <property type="evidence" value="ECO:0007669"/>
    <property type="project" value="UniProtKB-ARBA"/>
</dbReference>
<sequence>MDWSVSELTEREVYKLLVNTVLPRPIALVTSLDAKGGINAAPFSFFNVFSHAPPLVVLGIEGRAGDPDEPMGLKDTLNNIRSTGEFVVNLVDRAMLPAMNACAVDHAPGVDELALAGLEAVPSRAVAPPRIAASPVQFECRETVTLAVGRRQRMLVLGEIIHIWVRDGATNERLHVDIDALDLVGRLHGADWYVSLRERFQSPRK</sequence>
<dbReference type="PANTHER" id="PTHR33798:SF5">
    <property type="entry name" value="FLAVIN REDUCTASE LIKE DOMAIN-CONTAINING PROTEIN"/>
    <property type="match status" value="1"/>
</dbReference>